<dbReference type="Pfam" id="PF05573">
    <property type="entry name" value="NosL"/>
    <property type="match status" value="2"/>
</dbReference>
<proteinExistence type="predicted"/>
<evidence type="ECO:0000313" key="1">
    <source>
        <dbReference type="EMBL" id="OSQ36030.1"/>
    </source>
</evidence>
<dbReference type="AlphaFoldDB" id="A0A1Y2KVY5"/>
<dbReference type="Gene3D" id="3.30.70.2050">
    <property type="match status" value="1"/>
</dbReference>
<dbReference type="InterPro" id="IPR008719">
    <property type="entry name" value="N2O_reductase_NosL"/>
</dbReference>
<dbReference type="PANTHER" id="PTHR41247:SF1">
    <property type="entry name" value="HTH-TYPE TRANSCRIPTIONAL REPRESSOR YCNK"/>
    <property type="match status" value="1"/>
</dbReference>
<evidence type="ECO:0008006" key="3">
    <source>
        <dbReference type="Google" id="ProtNLM"/>
    </source>
</evidence>
<dbReference type="SUPFAM" id="SSF160387">
    <property type="entry name" value="NosL/MerB-like"/>
    <property type="match status" value="2"/>
</dbReference>
<keyword evidence="2" id="KW-1185">Reference proteome</keyword>
<accession>A0A1Y2KVY5</accession>
<dbReference type="STRING" id="1293891.TMES_19460"/>
<protein>
    <recommendedName>
        <fullName evidence="3">NosL family protein</fullName>
    </recommendedName>
</protein>
<dbReference type="Gene3D" id="3.30.70.2060">
    <property type="match status" value="1"/>
</dbReference>
<reference evidence="1 2" key="1">
    <citation type="submission" date="2014-03" db="EMBL/GenBank/DDBJ databases">
        <title>The draft genome sequence of Thalassospira mesophila JCM 18969.</title>
        <authorList>
            <person name="Lai Q."/>
            <person name="Shao Z."/>
        </authorList>
    </citation>
    <scope>NUCLEOTIDE SEQUENCE [LARGE SCALE GENOMIC DNA]</scope>
    <source>
        <strain evidence="1 2">JCM 18969</strain>
    </source>
</reference>
<organism evidence="1 2">
    <name type="scientific">Thalassospira mesophila</name>
    <dbReference type="NCBI Taxonomy" id="1293891"/>
    <lineage>
        <taxon>Bacteria</taxon>
        <taxon>Pseudomonadati</taxon>
        <taxon>Pseudomonadota</taxon>
        <taxon>Alphaproteobacteria</taxon>
        <taxon>Rhodospirillales</taxon>
        <taxon>Thalassospiraceae</taxon>
        <taxon>Thalassospira</taxon>
    </lineage>
</organism>
<evidence type="ECO:0000313" key="2">
    <source>
        <dbReference type="Proteomes" id="UP000193391"/>
    </source>
</evidence>
<name>A0A1Y2KVY5_9PROT</name>
<dbReference type="EMBL" id="JFKA01000013">
    <property type="protein sequence ID" value="OSQ36030.1"/>
    <property type="molecule type" value="Genomic_DNA"/>
</dbReference>
<dbReference type="Proteomes" id="UP000193391">
    <property type="component" value="Unassembled WGS sequence"/>
</dbReference>
<comment type="caution">
    <text evidence="1">The sequence shown here is derived from an EMBL/GenBank/DDBJ whole genome shotgun (WGS) entry which is preliminary data.</text>
</comment>
<dbReference type="PANTHER" id="PTHR41247">
    <property type="entry name" value="HTH-TYPE TRANSCRIPTIONAL REPRESSOR YCNK"/>
    <property type="match status" value="1"/>
</dbReference>
<gene>
    <name evidence="1" type="ORF">TMES_19460</name>
</gene>
<sequence length="184" mass="19693">MLALLAGCDGEKTVELPPPATLSRDAQGFFCGMIVEDHPGPKAQVFHRTDKTPFWFPSVRDAIAYSLFPDEAGNIAIIYVSDMTGYTDWNNPPQNWIPAQSAFFVLHSDQTSGMAAQLGAGVPGSAGRASGGGNLAYQVGEAVPFSTREAAEGYVKNHGGNIVRYDEIPQSYVLDSGEPPETKL</sequence>